<feature type="domain" description="Protein kinase" evidence="5">
    <location>
        <begin position="48"/>
        <end position="357"/>
    </location>
</feature>
<dbReference type="EMBL" id="JBJUIK010000015">
    <property type="protein sequence ID" value="KAL3503087.1"/>
    <property type="molecule type" value="Genomic_DNA"/>
</dbReference>
<organism evidence="6 7">
    <name type="scientific">Cinchona calisaya</name>
    <dbReference type="NCBI Taxonomy" id="153742"/>
    <lineage>
        <taxon>Eukaryota</taxon>
        <taxon>Viridiplantae</taxon>
        <taxon>Streptophyta</taxon>
        <taxon>Embryophyta</taxon>
        <taxon>Tracheophyta</taxon>
        <taxon>Spermatophyta</taxon>
        <taxon>Magnoliopsida</taxon>
        <taxon>eudicotyledons</taxon>
        <taxon>Gunneridae</taxon>
        <taxon>Pentapetalae</taxon>
        <taxon>asterids</taxon>
        <taxon>lamiids</taxon>
        <taxon>Gentianales</taxon>
        <taxon>Rubiaceae</taxon>
        <taxon>Cinchonoideae</taxon>
        <taxon>Cinchoneae</taxon>
        <taxon>Cinchona</taxon>
    </lineage>
</organism>
<dbReference type="GO" id="GO:0005524">
    <property type="term" value="F:ATP binding"/>
    <property type="evidence" value="ECO:0007669"/>
    <property type="project" value="UniProtKB-UniRule"/>
</dbReference>
<keyword evidence="2 3" id="KW-0067">ATP-binding</keyword>
<feature type="region of interest" description="Disordered" evidence="4">
    <location>
        <begin position="1"/>
        <end position="25"/>
    </location>
</feature>
<evidence type="ECO:0000259" key="5">
    <source>
        <dbReference type="PROSITE" id="PS50011"/>
    </source>
</evidence>
<sequence>MCYNMPKNKSKQLIEKNSGSKKGSSYQGWQEKWIPKEYTEEDLVQITANFTTSIGNGKFAEVFKGEIDEQAVAVKKCHANKKGFWENEKEALAELAGHQHIIQLLGVQAEVKDMDEYCLVLDYMPYTLHKALERGGLPSKAPEGGSLPGKAPEANEVNILDWNNTLKVLRQMASALVEVSKKNFVIGDLKPDNVLLDEEYNVKICDFGSAKRVGQEIPSTNKAYAASEILFKASQVTQAADVYSFGVILLQMIMKQQMIHQKPRKMDVPRLMMSCYKEMKDKGKKNTTAHIAIIARCELKSRGHGSILDNTLKWKGCKESTMETIERLGIQCTEEDPSKRPKIDAVLDTLDALEVEP</sequence>
<evidence type="ECO:0000313" key="7">
    <source>
        <dbReference type="Proteomes" id="UP001630127"/>
    </source>
</evidence>
<feature type="compositionally biased region" description="Polar residues" evidence="4">
    <location>
        <begin position="15"/>
        <end position="25"/>
    </location>
</feature>
<dbReference type="Proteomes" id="UP001630127">
    <property type="component" value="Unassembled WGS sequence"/>
</dbReference>
<evidence type="ECO:0000256" key="3">
    <source>
        <dbReference type="PROSITE-ProRule" id="PRU10141"/>
    </source>
</evidence>
<dbReference type="PROSITE" id="PS00107">
    <property type="entry name" value="PROTEIN_KINASE_ATP"/>
    <property type="match status" value="1"/>
</dbReference>
<dbReference type="InterPro" id="IPR000719">
    <property type="entry name" value="Prot_kinase_dom"/>
</dbReference>
<evidence type="ECO:0000256" key="4">
    <source>
        <dbReference type="SAM" id="MobiDB-lite"/>
    </source>
</evidence>
<dbReference type="InterPro" id="IPR011009">
    <property type="entry name" value="Kinase-like_dom_sf"/>
</dbReference>
<keyword evidence="1 3" id="KW-0547">Nucleotide-binding</keyword>
<feature type="binding site" evidence="3">
    <location>
        <position position="76"/>
    </location>
    <ligand>
        <name>ATP</name>
        <dbReference type="ChEBI" id="CHEBI:30616"/>
    </ligand>
</feature>
<gene>
    <name evidence="6" type="ORF">ACH5RR_037536</name>
</gene>
<name>A0ABD2YB67_9GENT</name>
<dbReference type="Pfam" id="PF00069">
    <property type="entry name" value="Pkinase"/>
    <property type="match status" value="1"/>
</dbReference>
<evidence type="ECO:0000256" key="2">
    <source>
        <dbReference type="ARBA" id="ARBA00022840"/>
    </source>
</evidence>
<keyword evidence="7" id="KW-1185">Reference proteome</keyword>
<protein>
    <recommendedName>
        <fullName evidence="5">Protein kinase domain-containing protein</fullName>
    </recommendedName>
</protein>
<dbReference type="Gene3D" id="1.10.510.10">
    <property type="entry name" value="Transferase(Phosphotransferase) domain 1"/>
    <property type="match status" value="1"/>
</dbReference>
<evidence type="ECO:0000256" key="1">
    <source>
        <dbReference type="ARBA" id="ARBA00022741"/>
    </source>
</evidence>
<proteinExistence type="predicted"/>
<dbReference type="PANTHER" id="PTHR27001">
    <property type="entry name" value="OS01G0253100 PROTEIN"/>
    <property type="match status" value="1"/>
</dbReference>
<dbReference type="SUPFAM" id="SSF56112">
    <property type="entry name" value="Protein kinase-like (PK-like)"/>
    <property type="match status" value="1"/>
</dbReference>
<evidence type="ECO:0000313" key="6">
    <source>
        <dbReference type="EMBL" id="KAL3503087.1"/>
    </source>
</evidence>
<dbReference type="SMART" id="SM00220">
    <property type="entry name" value="S_TKc"/>
    <property type="match status" value="1"/>
</dbReference>
<accession>A0ABD2YB67</accession>
<dbReference type="Gene3D" id="3.30.200.20">
    <property type="entry name" value="Phosphorylase Kinase, domain 1"/>
    <property type="match status" value="1"/>
</dbReference>
<dbReference type="PROSITE" id="PS50011">
    <property type="entry name" value="PROTEIN_KINASE_DOM"/>
    <property type="match status" value="1"/>
</dbReference>
<dbReference type="AlphaFoldDB" id="A0ABD2YB67"/>
<comment type="caution">
    <text evidence="6">The sequence shown here is derived from an EMBL/GenBank/DDBJ whole genome shotgun (WGS) entry which is preliminary data.</text>
</comment>
<dbReference type="PANTHER" id="PTHR27001:SF931">
    <property type="entry name" value="OS11G0664100 PROTEIN"/>
    <property type="match status" value="1"/>
</dbReference>
<reference evidence="6 7" key="1">
    <citation type="submission" date="2024-11" db="EMBL/GenBank/DDBJ databases">
        <title>A near-complete genome assembly of Cinchona calisaya.</title>
        <authorList>
            <person name="Lian D.C."/>
            <person name="Zhao X.W."/>
            <person name="Wei L."/>
        </authorList>
    </citation>
    <scope>NUCLEOTIDE SEQUENCE [LARGE SCALE GENOMIC DNA]</scope>
    <source>
        <tissue evidence="6">Nenye</tissue>
    </source>
</reference>
<dbReference type="InterPro" id="IPR017441">
    <property type="entry name" value="Protein_kinase_ATP_BS"/>
</dbReference>